<protein>
    <submittedName>
        <fullName evidence="3">Unannotated protein</fullName>
    </submittedName>
</protein>
<reference evidence="3" key="1">
    <citation type="submission" date="2020-05" db="EMBL/GenBank/DDBJ databases">
        <authorList>
            <person name="Chiriac C."/>
            <person name="Salcher M."/>
            <person name="Ghai R."/>
            <person name="Kavagutti S V."/>
        </authorList>
    </citation>
    <scope>NUCLEOTIDE SEQUENCE</scope>
</reference>
<dbReference type="EMBL" id="CAFBIY010000135">
    <property type="protein sequence ID" value="CAB4852498.1"/>
    <property type="molecule type" value="Genomic_DNA"/>
</dbReference>
<evidence type="ECO:0000313" key="3">
    <source>
        <dbReference type="EMBL" id="CAB4363630.1"/>
    </source>
</evidence>
<gene>
    <name evidence="4" type="ORF">UFOPK3267_02120</name>
    <name evidence="3" type="ORF">UFOPK4189_01406</name>
</gene>
<dbReference type="EMBL" id="CAESGF010000007">
    <property type="protein sequence ID" value="CAB4363630.1"/>
    <property type="molecule type" value="Genomic_DNA"/>
</dbReference>
<feature type="transmembrane region" description="Helical" evidence="2">
    <location>
        <begin position="12"/>
        <end position="30"/>
    </location>
</feature>
<accession>A0A6J6A7U5</accession>
<sequence length="113" mass="11956">MIVPERLPPETVIATTVPVMASTAATATAIRLRRRRRLRGLASGTSVLGSIGHSNRELSYRFGPRRRGPLPFSGQPGLRTPLTSTQPVGSAAGVKTMPPEATPESFAPVRSAP</sequence>
<feature type="region of interest" description="Disordered" evidence="1">
    <location>
        <begin position="59"/>
        <end position="113"/>
    </location>
</feature>
<evidence type="ECO:0000313" key="4">
    <source>
        <dbReference type="EMBL" id="CAB4852498.1"/>
    </source>
</evidence>
<keyword evidence="2" id="KW-1133">Transmembrane helix</keyword>
<evidence type="ECO:0000256" key="2">
    <source>
        <dbReference type="SAM" id="Phobius"/>
    </source>
</evidence>
<organism evidence="3">
    <name type="scientific">freshwater metagenome</name>
    <dbReference type="NCBI Taxonomy" id="449393"/>
    <lineage>
        <taxon>unclassified sequences</taxon>
        <taxon>metagenomes</taxon>
        <taxon>ecological metagenomes</taxon>
    </lineage>
</organism>
<evidence type="ECO:0000256" key="1">
    <source>
        <dbReference type="SAM" id="MobiDB-lite"/>
    </source>
</evidence>
<dbReference type="AlphaFoldDB" id="A0A6J6A7U5"/>
<keyword evidence="2" id="KW-0812">Transmembrane</keyword>
<name>A0A6J6A7U5_9ZZZZ</name>
<keyword evidence="2" id="KW-0472">Membrane</keyword>
<proteinExistence type="predicted"/>